<dbReference type="InterPro" id="IPR011010">
    <property type="entry name" value="DNA_brk_join_enz"/>
</dbReference>
<dbReference type="GO" id="GO:0003677">
    <property type="term" value="F:DNA binding"/>
    <property type="evidence" value="ECO:0007669"/>
    <property type="project" value="UniProtKB-KW"/>
</dbReference>
<feature type="domain" description="Tyr recombinase" evidence="5">
    <location>
        <begin position="191"/>
        <end position="398"/>
    </location>
</feature>
<comment type="caution">
    <text evidence="6">The sequence shown here is derived from an EMBL/GenBank/DDBJ whole genome shotgun (WGS) entry which is preliminary data.</text>
</comment>
<dbReference type="InterPro" id="IPR002104">
    <property type="entry name" value="Integrase_catalytic"/>
</dbReference>
<dbReference type="InterPro" id="IPR028259">
    <property type="entry name" value="AP2-like_int_N"/>
</dbReference>
<dbReference type="Gene3D" id="1.10.150.130">
    <property type="match status" value="1"/>
</dbReference>
<keyword evidence="4" id="KW-0233">DNA recombination</keyword>
<dbReference type="InterPro" id="IPR004107">
    <property type="entry name" value="Integrase_SAM-like_N"/>
</dbReference>
<dbReference type="Pfam" id="PF00589">
    <property type="entry name" value="Phage_integrase"/>
    <property type="match status" value="1"/>
</dbReference>
<evidence type="ECO:0000256" key="4">
    <source>
        <dbReference type="ARBA" id="ARBA00023172"/>
    </source>
</evidence>
<accession>A0A7Y6EWZ0</accession>
<dbReference type="PROSITE" id="PS51898">
    <property type="entry name" value="TYR_RECOMBINASE"/>
    <property type="match status" value="1"/>
</dbReference>
<dbReference type="CDD" id="cd01189">
    <property type="entry name" value="INT_ICEBs1_C_like"/>
    <property type="match status" value="1"/>
</dbReference>
<dbReference type="GO" id="GO:0015074">
    <property type="term" value="P:DNA integration"/>
    <property type="evidence" value="ECO:0007669"/>
    <property type="project" value="UniProtKB-KW"/>
</dbReference>
<dbReference type="Gene3D" id="1.10.443.10">
    <property type="entry name" value="Intergrase catalytic core"/>
    <property type="match status" value="1"/>
</dbReference>
<gene>
    <name evidence="6" type="ORF">HP552_17170</name>
</gene>
<dbReference type="PANTHER" id="PTHR30349">
    <property type="entry name" value="PHAGE INTEGRASE-RELATED"/>
    <property type="match status" value="1"/>
</dbReference>
<dbReference type="InterPro" id="IPR013762">
    <property type="entry name" value="Integrase-like_cat_sf"/>
</dbReference>
<evidence type="ECO:0000313" key="6">
    <source>
        <dbReference type="EMBL" id="NUU76945.1"/>
    </source>
</evidence>
<dbReference type="EMBL" id="JABMCB010000190">
    <property type="protein sequence ID" value="NUU76945.1"/>
    <property type="molecule type" value="Genomic_DNA"/>
</dbReference>
<dbReference type="SUPFAM" id="SSF56349">
    <property type="entry name" value="DNA breaking-rejoining enzymes"/>
    <property type="match status" value="1"/>
</dbReference>
<proteinExistence type="inferred from homology"/>
<evidence type="ECO:0000256" key="2">
    <source>
        <dbReference type="ARBA" id="ARBA00022908"/>
    </source>
</evidence>
<dbReference type="AlphaFoldDB" id="A0A7Y6EWZ0"/>
<keyword evidence="3" id="KW-0238">DNA-binding</keyword>
<dbReference type="GO" id="GO:0006310">
    <property type="term" value="P:DNA recombination"/>
    <property type="evidence" value="ECO:0007669"/>
    <property type="project" value="UniProtKB-KW"/>
</dbReference>
<dbReference type="Pfam" id="PF14659">
    <property type="entry name" value="Phage_int_SAM_3"/>
    <property type="match status" value="1"/>
</dbReference>
<dbReference type="Proteomes" id="UP000526125">
    <property type="component" value="Unassembled WGS sequence"/>
</dbReference>
<protein>
    <submittedName>
        <fullName evidence="6">Site-specific integrase</fullName>
    </submittedName>
</protein>
<reference evidence="6 7" key="1">
    <citation type="submission" date="2020-05" db="EMBL/GenBank/DDBJ databases">
        <title>Genome Sequencing of Type Strains.</title>
        <authorList>
            <person name="Lemaire J.F."/>
            <person name="Inderbitzin P."/>
            <person name="Gregorio O.A."/>
            <person name="Collins S.B."/>
            <person name="Wespe N."/>
            <person name="Knight-Connoni V."/>
        </authorList>
    </citation>
    <scope>NUCLEOTIDE SEQUENCE [LARGE SCALE GENOMIC DNA]</scope>
    <source>
        <strain evidence="6 7">LMG 21957</strain>
    </source>
</reference>
<sequence length="407" mass="47038">MAYIRLRGCKCKPKPTVKSKCKCGAKYSFTVDVGIDPQTGKRKQKTVSGFATKKEAENAARIVEYEYSQGTYVHEKDVTFKDFSTEWLKMYAASGKVKESSVDVRRVCINRIMKYFAYIPLRDITRKNYQDMLFDLHSHGYSKETIMASHATGKLIFNKAVELEIIKSSPTRYSIVPVKRKTVEELESGDGLPVYLEKEQLKEYLRKLKSKITRQEYAQLFVLAYTGMRIGELCVLKWSDVNFDEGTISITKTLYNVNNNTRNFKLQTPKTSGSQRVITVTQKVLKVLKDLRTEQKKFKMSRMKEYVEHDFIFVNRSKHPGYPELQKTLGDKMPRFTKISGLNLKLTPHTLRHTHVSLLAEAKVSLEAIMERLGHQDDKITRIIYMHITKSTKYEAAKKFDELMDGI</sequence>
<dbReference type="InterPro" id="IPR010998">
    <property type="entry name" value="Integrase_recombinase_N"/>
</dbReference>
<dbReference type="Pfam" id="PF14657">
    <property type="entry name" value="Arm-DNA-bind_4"/>
    <property type="match status" value="1"/>
</dbReference>
<evidence type="ECO:0000256" key="1">
    <source>
        <dbReference type="ARBA" id="ARBA00008857"/>
    </source>
</evidence>
<name>A0A7Y6EWZ0_9BACL</name>
<evidence type="ECO:0000313" key="7">
    <source>
        <dbReference type="Proteomes" id="UP000526125"/>
    </source>
</evidence>
<dbReference type="RefSeq" id="WP_175396639.1">
    <property type="nucleotide sequence ID" value="NZ_JABMCB010000190.1"/>
</dbReference>
<organism evidence="6 7">
    <name type="scientific">Paenibacillus xylanilyticus</name>
    <dbReference type="NCBI Taxonomy" id="248903"/>
    <lineage>
        <taxon>Bacteria</taxon>
        <taxon>Bacillati</taxon>
        <taxon>Bacillota</taxon>
        <taxon>Bacilli</taxon>
        <taxon>Bacillales</taxon>
        <taxon>Paenibacillaceae</taxon>
        <taxon>Paenibacillus</taxon>
    </lineage>
</organism>
<dbReference type="InterPro" id="IPR050090">
    <property type="entry name" value="Tyrosine_recombinase_XerCD"/>
</dbReference>
<keyword evidence="2" id="KW-0229">DNA integration</keyword>
<keyword evidence="7" id="KW-1185">Reference proteome</keyword>
<dbReference type="PANTHER" id="PTHR30349:SF64">
    <property type="entry name" value="PROPHAGE INTEGRASE INTD-RELATED"/>
    <property type="match status" value="1"/>
</dbReference>
<evidence type="ECO:0000256" key="3">
    <source>
        <dbReference type="ARBA" id="ARBA00023125"/>
    </source>
</evidence>
<comment type="similarity">
    <text evidence="1">Belongs to the 'phage' integrase family.</text>
</comment>
<evidence type="ECO:0000259" key="5">
    <source>
        <dbReference type="PROSITE" id="PS51898"/>
    </source>
</evidence>